<accession>A0A7H8RA81</accession>
<feature type="transmembrane region" description="Helical" evidence="6">
    <location>
        <begin position="157"/>
        <end position="175"/>
    </location>
</feature>
<reference evidence="8" key="1">
    <citation type="submission" date="2020-06" db="EMBL/GenBank/DDBJ databases">
        <title>A chromosome-scale genome assembly of Talaromyces rugulosus W13939.</title>
        <authorList>
            <person name="Wang B."/>
            <person name="Guo L."/>
            <person name="Ye K."/>
            <person name="Wang L."/>
        </authorList>
    </citation>
    <scope>NUCLEOTIDE SEQUENCE [LARGE SCALE GENOMIC DNA]</scope>
    <source>
        <strain evidence="8">W13939</strain>
    </source>
</reference>
<name>A0A7H8RA81_TALRU</name>
<gene>
    <name evidence="7" type="ORF">TRUGW13939_10033</name>
</gene>
<dbReference type="PANTHER" id="PTHR35042:SF1">
    <property type="entry name" value="DUF1772-DOMAIN-CONTAINING PROTEIN"/>
    <property type="match status" value="1"/>
</dbReference>
<evidence type="ECO:0000256" key="4">
    <source>
        <dbReference type="ARBA" id="ARBA00023136"/>
    </source>
</evidence>
<keyword evidence="4 6" id="KW-0472">Membrane</keyword>
<dbReference type="EMBL" id="CP055902">
    <property type="protein sequence ID" value="QKX62868.1"/>
    <property type="molecule type" value="Genomic_DNA"/>
</dbReference>
<dbReference type="RefSeq" id="XP_035349042.1">
    <property type="nucleotide sequence ID" value="XM_035493149.1"/>
</dbReference>
<dbReference type="InterPro" id="IPR013901">
    <property type="entry name" value="Anthrone_oxy"/>
</dbReference>
<proteinExistence type="inferred from homology"/>
<dbReference type="AlphaFoldDB" id="A0A7H8RA81"/>
<sequence length="176" mass="18762">MNTFPIGYRVAQAIGFTGAAWLSGNIAALSMNAAPALIRARKEDHLPITNTVKLWRNLFESGKSQNPPIAALTASSFFYLAWSTRSSSTLFRQVAPNSTILYGTAAILTLGIVPYTIVAMSGTNNALLAKTKLDYEPSSQASAEIEELVNNWALLNGFRSLLPLAGGLLGIFAALA</sequence>
<dbReference type="OrthoDB" id="5954308at2759"/>
<dbReference type="KEGG" id="trg:TRUGW13939_10033"/>
<keyword evidence="2 6" id="KW-0812">Transmembrane</keyword>
<dbReference type="GeneID" id="55997514"/>
<comment type="similarity">
    <text evidence="5">Belongs to the anthrone oxygenase family.</text>
</comment>
<dbReference type="Pfam" id="PF08592">
    <property type="entry name" value="Anthrone_oxy"/>
    <property type="match status" value="1"/>
</dbReference>
<evidence type="ECO:0008006" key="9">
    <source>
        <dbReference type="Google" id="ProtNLM"/>
    </source>
</evidence>
<keyword evidence="3 6" id="KW-1133">Transmembrane helix</keyword>
<evidence type="ECO:0000256" key="5">
    <source>
        <dbReference type="ARBA" id="ARBA00034313"/>
    </source>
</evidence>
<feature type="transmembrane region" description="Helical" evidence="6">
    <location>
        <begin position="94"/>
        <end position="117"/>
    </location>
</feature>
<dbReference type="Proteomes" id="UP000509510">
    <property type="component" value="Chromosome V"/>
</dbReference>
<dbReference type="GO" id="GO:0016020">
    <property type="term" value="C:membrane"/>
    <property type="evidence" value="ECO:0007669"/>
    <property type="project" value="UniProtKB-SubCell"/>
</dbReference>
<evidence type="ECO:0000256" key="6">
    <source>
        <dbReference type="SAM" id="Phobius"/>
    </source>
</evidence>
<evidence type="ECO:0000256" key="1">
    <source>
        <dbReference type="ARBA" id="ARBA00004141"/>
    </source>
</evidence>
<evidence type="ECO:0000256" key="2">
    <source>
        <dbReference type="ARBA" id="ARBA00022692"/>
    </source>
</evidence>
<evidence type="ECO:0000313" key="7">
    <source>
        <dbReference type="EMBL" id="QKX62868.1"/>
    </source>
</evidence>
<comment type="subcellular location">
    <subcellularLocation>
        <location evidence="1">Membrane</location>
        <topology evidence="1">Multi-pass membrane protein</topology>
    </subcellularLocation>
</comment>
<keyword evidence="8" id="KW-1185">Reference proteome</keyword>
<organism evidence="7 8">
    <name type="scientific">Talaromyces rugulosus</name>
    <name type="common">Penicillium rugulosum</name>
    <dbReference type="NCBI Taxonomy" id="121627"/>
    <lineage>
        <taxon>Eukaryota</taxon>
        <taxon>Fungi</taxon>
        <taxon>Dikarya</taxon>
        <taxon>Ascomycota</taxon>
        <taxon>Pezizomycotina</taxon>
        <taxon>Eurotiomycetes</taxon>
        <taxon>Eurotiomycetidae</taxon>
        <taxon>Eurotiales</taxon>
        <taxon>Trichocomaceae</taxon>
        <taxon>Talaromyces</taxon>
        <taxon>Talaromyces sect. Islandici</taxon>
    </lineage>
</organism>
<dbReference type="PANTHER" id="PTHR35042">
    <property type="entry name" value="ANTHRONE OXYGENASE ENCC"/>
    <property type="match status" value="1"/>
</dbReference>
<evidence type="ECO:0000256" key="3">
    <source>
        <dbReference type="ARBA" id="ARBA00022989"/>
    </source>
</evidence>
<evidence type="ECO:0000313" key="8">
    <source>
        <dbReference type="Proteomes" id="UP000509510"/>
    </source>
</evidence>
<protein>
    <recommendedName>
        <fullName evidence="9">DUF1772 domain-containing protein</fullName>
    </recommendedName>
</protein>